<organism evidence="1">
    <name type="scientific">marine sediment metagenome</name>
    <dbReference type="NCBI Taxonomy" id="412755"/>
    <lineage>
        <taxon>unclassified sequences</taxon>
        <taxon>metagenomes</taxon>
        <taxon>ecological metagenomes</taxon>
    </lineage>
</organism>
<protein>
    <submittedName>
        <fullName evidence="1">Uncharacterized protein</fullName>
    </submittedName>
</protein>
<comment type="caution">
    <text evidence="1">The sequence shown here is derived from an EMBL/GenBank/DDBJ whole genome shotgun (WGS) entry which is preliminary data.</text>
</comment>
<reference evidence="1" key="1">
    <citation type="journal article" date="2014" name="Front. Microbiol.">
        <title>High frequency of phylogenetically diverse reductive dehalogenase-homologous genes in deep subseafloor sedimentary metagenomes.</title>
        <authorList>
            <person name="Kawai M."/>
            <person name="Futagami T."/>
            <person name="Toyoda A."/>
            <person name="Takaki Y."/>
            <person name="Nishi S."/>
            <person name="Hori S."/>
            <person name="Arai W."/>
            <person name="Tsubouchi T."/>
            <person name="Morono Y."/>
            <person name="Uchiyama I."/>
            <person name="Ito T."/>
            <person name="Fujiyama A."/>
            <person name="Inagaki F."/>
            <person name="Takami H."/>
        </authorList>
    </citation>
    <scope>NUCLEOTIDE SEQUENCE</scope>
    <source>
        <strain evidence="1">Expedition CK06-06</strain>
    </source>
</reference>
<proteinExistence type="predicted"/>
<dbReference type="AlphaFoldDB" id="X1BSR5"/>
<feature type="non-terminal residue" evidence="1">
    <location>
        <position position="1"/>
    </location>
</feature>
<gene>
    <name evidence="1" type="ORF">S01H4_34016</name>
</gene>
<feature type="non-terminal residue" evidence="1">
    <location>
        <position position="297"/>
    </location>
</feature>
<sequence>LNPVAALLIESGQINTESKSGKLSSKEKLVRIRQLWKQARHVMDNLTDNQPTWKDKEDRRLCYETIDNAFGRGVWWRDSPENFGFWLDLCEQMSSRGDVSHEITWRIKKQIDLSQQEYPRLITIVDNFLNLLDLPNCRVINGSKNVIRTSLSEAKETISKAKPSLVKHKAETPWDKIRVLIDLDKHEGLIWVYLPVLHDRFVYAAGLRRTDKGFFLEVLRVSLDLAQVETVNKASFDPTGRWDYPNNVLSDLKFYNRCVYVATKNQGIYVFPDDSSPVQQINQASGLLSNSVSAIAC</sequence>
<accession>X1BSR5</accession>
<dbReference type="EMBL" id="BART01017964">
    <property type="protein sequence ID" value="GAG84187.1"/>
    <property type="molecule type" value="Genomic_DNA"/>
</dbReference>
<name>X1BSR5_9ZZZZ</name>
<evidence type="ECO:0000313" key="1">
    <source>
        <dbReference type="EMBL" id="GAG84187.1"/>
    </source>
</evidence>